<evidence type="ECO:0000256" key="1">
    <source>
        <dbReference type="ARBA" id="ARBA00022801"/>
    </source>
</evidence>
<dbReference type="Pfam" id="PF00857">
    <property type="entry name" value="Isochorismatase"/>
    <property type="match status" value="1"/>
</dbReference>
<name>A0A6J6TTD5_9ZZZZ</name>
<dbReference type="AlphaFoldDB" id="A0A6J6TTD5"/>
<reference evidence="3" key="1">
    <citation type="submission" date="2020-05" db="EMBL/GenBank/DDBJ databases">
        <authorList>
            <person name="Chiriac C."/>
            <person name="Salcher M."/>
            <person name="Ghai R."/>
            <person name="Kavagutti S V."/>
        </authorList>
    </citation>
    <scope>NUCLEOTIDE SEQUENCE</scope>
</reference>
<organism evidence="3">
    <name type="scientific">freshwater metagenome</name>
    <dbReference type="NCBI Taxonomy" id="449393"/>
    <lineage>
        <taxon>unclassified sequences</taxon>
        <taxon>metagenomes</taxon>
        <taxon>ecological metagenomes</taxon>
    </lineage>
</organism>
<feature type="domain" description="Isochorismatase-like" evidence="2">
    <location>
        <begin position="60"/>
        <end position="171"/>
    </location>
</feature>
<gene>
    <name evidence="3" type="ORF">UFOPK2656_03509</name>
</gene>
<dbReference type="InterPro" id="IPR000868">
    <property type="entry name" value="Isochorismatase-like_dom"/>
</dbReference>
<dbReference type="EMBL" id="CAEZYF010000041">
    <property type="protein sequence ID" value="CAB4750416.1"/>
    <property type="molecule type" value="Genomic_DNA"/>
</dbReference>
<dbReference type="InterPro" id="IPR050272">
    <property type="entry name" value="Isochorismatase-like_hydrls"/>
</dbReference>
<sequence>MTALPIDPQRTALLALDFLTPILEHYASNKFAAGDHATKVCAAARGTQCLIGHVTPTIMVDHSRPTAESVDFYEPMRPVADEARFTKPGVGAFEGTGVESWLRRSARDTLVIMGVATSGTVLSTVRYGFDKGFRMIVVSDACADMDSQVHEILTHEVDTASWIGLWKMAELMTTDEIGGHLTR</sequence>
<dbReference type="PANTHER" id="PTHR43540">
    <property type="entry name" value="PEROXYUREIDOACRYLATE/UREIDOACRYLATE AMIDOHYDROLASE-RELATED"/>
    <property type="match status" value="1"/>
</dbReference>
<dbReference type="PANTHER" id="PTHR43540:SF1">
    <property type="entry name" value="ISOCHORISMATASE HYDROLASE"/>
    <property type="match status" value="1"/>
</dbReference>
<dbReference type="Gene3D" id="3.40.50.850">
    <property type="entry name" value="Isochorismatase-like"/>
    <property type="match status" value="1"/>
</dbReference>
<evidence type="ECO:0000313" key="3">
    <source>
        <dbReference type="EMBL" id="CAB4750416.1"/>
    </source>
</evidence>
<accession>A0A6J6TTD5</accession>
<protein>
    <submittedName>
        <fullName evidence="3">Unannotated protein</fullName>
    </submittedName>
</protein>
<dbReference type="GO" id="GO:0016787">
    <property type="term" value="F:hydrolase activity"/>
    <property type="evidence" value="ECO:0007669"/>
    <property type="project" value="UniProtKB-KW"/>
</dbReference>
<keyword evidence="1" id="KW-0378">Hydrolase</keyword>
<proteinExistence type="predicted"/>
<evidence type="ECO:0000259" key="2">
    <source>
        <dbReference type="Pfam" id="PF00857"/>
    </source>
</evidence>
<dbReference type="SUPFAM" id="SSF52499">
    <property type="entry name" value="Isochorismatase-like hydrolases"/>
    <property type="match status" value="1"/>
</dbReference>
<dbReference type="InterPro" id="IPR036380">
    <property type="entry name" value="Isochorismatase-like_sf"/>
</dbReference>
<dbReference type="CDD" id="cd00431">
    <property type="entry name" value="cysteine_hydrolases"/>
    <property type="match status" value="1"/>
</dbReference>